<dbReference type="STRING" id="151549.A0A4C1ZPZ2"/>
<dbReference type="AlphaFoldDB" id="A0A4C1ZPZ2"/>
<dbReference type="PANTHER" id="PTHR23280">
    <property type="entry name" value="4.1 G PROTEIN"/>
    <property type="match status" value="1"/>
</dbReference>
<sequence length="79" mass="9125">MPEQNETSTYGFESPTRAACRHLWRCCSDHHAFFRLQQSSPAAADMFALGSRVRNRVSEEYYNLSEVGEATDFKVEFWA</sequence>
<dbReference type="Proteomes" id="UP000299102">
    <property type="component" value="Unassembled WGS sequence"/>
</dbReference>
<accession>A0A4C1ZPZ2</accession>
<evidence type="ECO:0000313" key="2">
    <source>
        <dbReference type="EMBL" id="GBP89412.1"/>
    </source>
</evidence>
<dbReference type="PANTHER" id="PTHR23280:SF4">
    <property type="entry name" value="BAND 4.1-LIKE PROTEIN 4A"/>
    <property type="match status" value="1"/>
</dbReference>
<gene>
    <name evidence="2" type="primary">EPB41L5</name>
    <name evidence="2" type="ORF">EVAR_89120_1</name>
</gene>
<reference evidence="2 3" key="1">
    <citation type="journal article" date="2019" name="Commun. Biol.">
        <title>The bagworm genome reveals a unique fibroin gene that provides high tensile strength.</title>
        <authorList>
            <person name="Kono N."/>
            <person name="Nakamura H."/>
            <person name="Ohtoshi R."/>
            <person name="Tomita M."/>
            <person name="Numata K."/>
            <person name="Arakawa K."/>
        </authorList>
    </citation>
    <scope>NUCLEOTIDE SEQUENCE [LARGE SCALE GENOMIC DNA]</scope>
</reference>
<protein>
    <submittedName>
        <fullName evidence="2">Band 4.1-like protein 5</fullName>
    </submittedName>
</protein>
<dbReference type="OrthoDB" id="6235974at2759"/>
<dbReference type="SUPFAM" id="SSF50729">
    <property type="entry name" value="PH domain-like"/>
    <property type="match status" value="1"/>
</dbReference>
<dbReference type="InterPro" id="IPR011993">
    <property type="entry name" value="PH-like_dom_sf"/>
</dbReference>
<proteinExistence type="predicted"/>
<dbReference type="EMBL" id="BGZK01002001">
    <property type="protein sequence ID" value="GBP89412.1"/>
    <property type="molecule type" value="Genomic_DNA"/>
</dbReference>
<organism evidence="2 3">
    <name type="scientific">Eumeta variegata</name>
    <name type="common">Bagworm moth</name>
    <name type="synonym">Eumeta japonica</name>
    <dbReference type="NCBI Taxonomy" id="151549"/>
    <lineage>
        <taxon>Eukaryota</taxon>
        <taxon>Metazoa</taxon>
        <taxon>Ecdysozoa</taxon>
        <taxon>Arthropoda</taxon>
        <taxon>Hexapoda</taxon>
        <taxon>Insecta</taxon>
        <taxon>Pterygota</taxon>
        <taxon>Neoptera</taxon>
        <taxon>Endopterygota</taxon>
        <taxon>Lepidoptera</taxon>
        <taxon>Glossata</taxon>
        <taxon>Ditrysia</taxon>
        <taxon>Tineoidea</taxon>
        <taxon>Psychidae</taxon>
        <taxon>Oiketicinae</taxon>
        <taxon>Eumeta</taxon>
    </lineage>
</organism>
<evidence type="ECO:0000313" key="3">
    <source>
        <dbReference type="Proteomes" id="UP000299102"/>
    </source>
</evidence>
<dbReference type="GO" id="GO:0005856">
    <property type="term" value="C:cytoskeleton"/>
    <property type="evidence" value="ECO:0007669"/>
    <property type="project" value="TreeGrafter"/>
</dbReference>
<dbReference type="Gene3D" id="2.30.29.30">
    <property type="entry name" value="Pleckstrin-homology domain (PH domain)/Phosphotyrosine-binding domain (PTB)"/>
    <property type="match status" value="1"/>
</dbReference>
<evidence type="ECO:0000259" key="1">
    <source>
        <dbReference type="Pfam" id="PF09380"/>
    </source>
</evidence>
<dbReference type="Pfam" id="PF09380">
    <property type="entry name" value="FERM_C"/>
    <property type="match status" value="1"/>
</dbReference>
<keyword evidence="3" id="KW-1185">Reference proteome</keyword>
<dbReference type="GO" id="GO:0031032">
    <property type="term" value="P:actomyosin structure organization"/>
    <property type="evidence" value="ECO:0007669"/>
    <property type="project" value="TreeGrafter"/>
</dbReference>
<dbReference type="InterPro" id="IPR018980">
    <property type="entry name" value="FERM_PH-like_C"/>
</dbReference>
<feature type="domain" description="FERM C-terminal PH-like" evidence="1">
    <location>
        <begin position="4"/>
        <end position="41"/>
    </location>
</feature>
<comment type="caution">
    <text evidence="2">The sequence shown here is derived from an EMBL/GenBank/DDBJ whole genome shotgun (WGS) entry which is preliminary data.</text>
</comment>
<name>A0A4C1ZPZ2_EUMVA</name>